<comment type="caution">
    <text evidence="2">The sequence shown here is derived from an EMBL/GenBank/DDBJ whole genome shotgun (WGS) entry which is preliminary data.</text>
</comment>
<proteinExistence type="predicted"/>
<dbReference type="EMBL" id="MPDP01000106">
    <property type="protein sequence ID" value="KAK1480656.1"/>
    <property type="molecule type" value="Genomic_DNA"/>
</dbReference>
<dbReference type="AlphaFoldDB" id="A0AAI9VB83"/>
<gene>
    <name evidence="2" type="ORF">CCUS01_16144</name>
</gene>
<dbReference type="Proteomes" id="UP001239213">
    <property type="component" value="Unassembled WGS sequence"/>
</dbReference>
<protein>
    <submittedName>
        <fullName evidence="2">Uncharacterized protein</fullName>
    </submittedName>
</protein>
<evidence type="ECO:0000256" key="1">
    <source>
        <dbReference type="SAM" id="MobiDB-lite"/>
    </source>
</evidence>
<feature type="region of interest" description="Disordered" evidence="1">
    <location>
        <begin position="258"/>
        <end position="284"/>
    </location>
</feature>
<feature type="compositionally biased region" description="Low complexity" evidence="1">
    <location>
        <begin position="258"/>
        <end position="268"/>
    </location>
</feature>
<name>A0AAI9VB83_9PEZI</name>
<organism evidence="2 3">
    <name type="scientific">Colletotrichum cuscutae</name>
    <dbReference type="NCBI Taxonomy" id="1209917"/>
    <lineage>
        <taxon>Eukaryota</taxon>
        <taxon>Fungi</taxon>
        <taxon>Dikarya</taxon>
        <taxon>Ascomycota</taxon>
        <taxon>Pezizomycotina</taxon>
        <taxon>Sordariomycetes</taxon>
        <taxon>Hypocreomycetidae</taxon>
        <taxon>Glomerellales</taxon>
        <taxon>Glomerellaceae</taxon>
        <taxon>Colletotrichum</taxon>
        <taxon>Colletotrichum acutatum species complex</taxon>
    </lineage>
</organism>
<evidence type="ECO:0000313" key="3">
    <source>
        <dbReference type="Proteomes" id="UP001239213"/>
    </source>
</evidence>
<feature type="compositionally biased region" description="Basic and acidic residues" evidence="1">
    <location>
        <begin position="269"/>
        <end position="284"/>
    </location>
</feature>
<reference evidence="2" key="1">
    <citation type="submission" date="2016-11" db="EMBL/GenBank/DDBJ databases">
        <title>The genome sequence of Colletotrichum cuscutae.</title>
        <authorList>
            <person name="Baroncelli R."/>
        </authorList>
    </citation>
    <scope>NUCLEOTIDE SEQUENCE</scope>
    <source>
        <strain evidence="2">IMI 304802</strain>
    </source>
</reference>
<keyword evidence="3" id="KW-1185">Reference proteome</keyword>
<accession>A0AAI9VB83</accession>
<sequence>MEMEMPSVTALAGARLLGEIEETNLDEVRKNHESVLFAQAILYALRIAIDPDAPTNKSKHPKSYPVPGLDDLVQRNFRATKSAPLAVTGRQLPLVYALVSALLSHPHNKTVLILDTEHRFDATRILGDPDDLRHAYVHRPARRSTTVDSRSGGSGGGGGISIGAEQIRELVAAAENWMLYGGHHSGAREWWGTIVIGALGAGDVTAAWKGWLRVDREYVPGFSLGCSATEAVKDRQQRQEAVEAASWAASSQWGSFTFTESHSSTTTSDARDPRQSKRVTGTDR</sequence>
<evidence type="ECO:0000313" key="2">
    <source>
        <dbReference type="EMBL" id="KAK1480656.1"/>
    </source>
</evidence>